<name>A0A5N6NCC1_9ASTR</name>
<keyword evidence="8 11" id="KW-1133">Transmembrane helix</keyword>
<keyword evidence="9 11" id="KW-0472">Membrane</keyword>
<keyword evidence="7" id="KW-0677">Repeat</keyword>
<dbReference type="InterPro" id="IPR051502">
    <property type="entry name" value="RLP_Defense_Trigger"/>
</dbReference>
<evidence type="ECO:0000256" key="8">
    <source>
        <dbReference type="ARBA" id="ARBA00022989"/>
    </source>
</evidence>
<evidence type="ECO:0000256" key="6">
    <source>
        <dbReference type="ARBA" id="ARBA00022729"/>
    </source>
</evidence>
<keyword evidence="3" id="KW-1003">Cell membrane</keyword>
<dbReference type="GO" id="GO:0051707">
    <property type="term" value="P:response to other organism"/>
    <property type="evidence" value="ECO:0007669"/>
    <property type="project" value="UniProtKB-ARBA"/>
</dbReference>
<evidence type="ECO:0000256" key="10">
    <source>
        <dbReference type="ARBA" id="ARBA00023180"/>
    </source>
</evidence>
<dbReference type="Pfam" id="PF00560">
    <property type="entry name" value="LRR_1"/>
    <property type="match status" value="8"/>
</dbReference>
<evidence type="ECO:0000256" key="5">
    <source>
        <dbReference type="ARBA" id="ARBA00022692"/>
    </source>
</evidence>
<reference evidence="12 13" key="1">
    <citation type="submission" date="2019-05" db="EMBL/GenBank/DDBJ databases">
        <title>Mikania micrantha, genome provides insights into the molecular mechanism of rapid growth.</title>
        <authorList>
            <person name="Liu B."/>
        </authorList>
    </citation>
    <scope>NUCLEOTIDE SEQUENCE [LARGE SCALE GENOMIC DNA]</scope>
    <source>
        <strain evidence="12">NLD-2019</strain>
        <tissue evidence="12">Leaf</tissue>
    </source>
</reference>
<organism evidence="12 13">
    <name type="scientific">Mikania micrantha</name>
    <name type="common">bitter vine</name>
    <dbReference type="NCBI Taxonomy" id="192012"/>
    <lineage>
        <taxon>Eukaryota</taxon>
        <taxon>Viridiplantae</taxon>
        <taxon>Streptophyta</taxon>
        <taxon>Embryophyta</taxon>
        <taxon>Tracheophyta</taxon>
        <taxon>Spermatophyta</taxon>
        <taxon>Magnoliopsida</taxon>
        <taxon>eudicotyledons</taxon>
        <taxon>Gunneridae</taxon>
        <taxon>Pentapetalae</taxon>
        <taxon>asterids</taxon>
        <taxon>campanulids</taxon>
        <taxon>Asterales</taxon>
        <taxon>Asteraceae</taxon>
        <taxon>Asteroideae</taxon>
        <taxon>Heliantheae alliance</taxon>
        <taxon>Eupatorieae</taxon>
        <taxon>Mikania</taxon>
    </lineage>
</organism>
<dbReference type="OrthoDB" id="4691307at2759"/>
<keyword evidence="5 11" id="KW-0812">Transmembrane</keyword>
<evidence type="ECO:0000256" key="4">
    <source>
        <dbReference type="ARBA" id="ARBA00022614"/>
    </source>
</evidence>
<evidence type="ECO:0000256" key="11">
    <source>
        <dbReference type="SAM" id="Phobius"/>
    </source>
</evidence>
<gene>
    <name evidence="12" type="ORF">E3N88_23107</name>
</gene>
<evidence type="ECO:0000256" key="2">
    <source>
        <dbReference type="ARBA" id="ARBA00009592"/>
    </source>
</evidence>
<dbReference type="InterPro" id="IPR001611">
    <property type="entry name" value="Leu-rich_rpt"/>
</dbReference>
<dbReference type="EMBL" id="SZYD01000012">
    <property type="protein sequence ID" value="KAD4585506.1"/>
    <property type="molecule type" value="Genomic_DNA"/>
</dbReference>
<keyword evidence="6" id="KW-0732">Signal</keyword>
<dbReference type="AlphaFoldDB" id="A0A5N6NCC1"/>
<dbReference type="FunFam" id="3.80.10.10:FF:001678">
    <property type="entry name" value="Calmodulin-binding receptor kinase CaMRLK"/>
    <property type="match status" value="1"/>
</dbReference>
<dbReference type="Pfam" id="PF13855">
    <property type="entry name" value="LRR_8"/>
    <property type="match status" value="2"/>
</dbReference>
<sequence>MLFVKKQGKGRKQGYNTCNSFALFCITEFGHLINLEKLDLSWSIFNATSPSIQDCKSLRRLEKLESLSLSRNSFNKSIITCLSFLPSLNTLDLSQSLEFGTSTMSKLVHLNLDENSFLSVDDVMRSMAAAFPSLRFLSLYRCLMEGRLFSNEVPNLPYLKVLILSDNYFNGTLPIEALASFHHLEILDLSDNYFIGSIPSIINSLASLKAVSFARNSLNGSLMNDEFCKLKNLHELDLSYNMFDGKLPECLNRLSSLKLFDISSNQLTGVLLPSLITNLTSLEYVDFSNNKFEGLFSLSWFSNLTKLKFVAFTCDNDNFEVETEEPSGWTCMFQLEVLILSSCNLNKHKSSVIPSFLLHQHKLRKLDMSYNSLEGQFPDWLIKNNTMLQFLILGDNSFGGIISTSFHWNPHKLRWLDISGNRMIGHISNHIHESLPYLLHLNLSRNSINGVIPSSICDLRMIVELDLSHNRFSGEVPIGLLTNLSDLRMLILSNNSLHGKVLSRNFTLSSLSCLRLDNNDFNGKMEDMSAFNDLRILDLSDNLFTGMIPQDVNNISTLPTSLTFLDLSKNNFSGAIPFSLSFQNAEHIHLGSNKFTGSIPNSFSNLTKVSTLDIRNNYLSGRIPSFLGELSNLRILLLGKNNFNGSIPRQLCHLTHATMIDMSNNFLSGSIPRCLQNIARPGYVDFTKYDYFTEDFISSTNYQYSAALYKGISFQTYDRFRIQNEFLFTTKSVSMIYKGDVLSIMSGLDLSCNKLTGNIPEELGLLPQIHSLNLSHNRLTGPIPVTFSNLANIESLDLSFNSLTGKVPSELIKLNSLEVFNVSFNNLSGRLPERKDQFGTFAKDSYEGNPLLCGLPLDNECTTESHGTQPSNEEESDEKWYDMDMASFYGSCSSTWFVFMLGFAVVLYVNHYWRRWWFHLVEENI</sequence>
<keyword evidence="13" id="KW-1185">Reference proteome</keyword>
<dbReference type="SMART" id="SM00369">
    <property type="entry name" value="LRR_TYP"/>
    <property type="match status" value="11"/>
</dbReference>
<dbReference type="InterPro" id="IPR032675">
    <property type="entry name" value="LRR_dom_sf"/>
</dbReference>
<evidence type="ECO:0000256" key="1">
    <source>
        <dbReference type="ARBA" id="ARBA00004162"/>
    </source>
</evidence>
<dbReference type="FunFam" id="3.80.10.10:FF:000111">
    <property type="entry name" value="LRR receptor-like serine/threonine-protein kinase ERECTA"/>
    <property type="match status" value="1"/>
</dbReference>
<proteinExistence type="inferred from homology"/>
<comment type="caution">
    <text evidence="12">The sequence shown here is derived from an EMBL/GenBank/DDBJ whole genome shotgun (WGS) entry which is preliminary data.</text>
</comment>
<evidence type="ECO:0000313" key="12">
    <source>
        <dbReference type="EMBL" id="KAD4585506.1"/>
    </source>
</evidence>
<dbReference type="PANTHER" id="PTHR48062:SF21">
    <property type="entry name" value="RECEPTOR-LIKE PROTEIN 12"/>
    <property type="match status" value="1"/>
</dbReference>
<evidence type="ECO:0008006" key="14">
    <source>
        <dbReference type="Google" id="ProtNLM"/>
    </source>
</evidence>
<comment type="subcellular location">
    <subcellularLocation>
        <location evidence="1">Cell membrane</location>
        <topology evidence="1">Single-pass membrane protein</topology>
    </subcellularLocation>
</comment>
<dbReference type="Gene3D" id="3.80.10.10">
    <property type="entry name" value="Ribonuclease Inhibitor"/>
    <property type="match status" value="5"/>
</dbReference>
<evidence type="ECO:0000256" key="3">
    <source>
        <dbReference type="ARBA" id="ARBA00022475"/>
    </source>
</evidence>
<comment type="similarity">
    <text evidence="2">Belongs to the RLP family.</text>
</comment>
<accession>A0A5N6NCC1</accession>
<dbReference type="FunFam" id="3.80.10.10:FF:000095">
    <property type="entry name" value="LRR receptor-like serine/threonine-protein kinase GSO1"/>
    <property type="match status" value="1"/>
</dbReference>
<protein>
    <recommendedName>
        <fullName evidence="14">Leucine-rich repeat-containing N-terminal plant-type domain-containing protein</fullName>
    </recommendedName>
</protein>
<dbReference type="SUPFAM" id="SSF52058">
    <property type="entry name" value="L domain-like"/>
    <property type="match status" value="4"/>
</dbReference>
<feature type="transmembrane region" description="Helical" evidence="11">
    <location>
        <begin position="888"/>
        <end position="909"/>
    </location>
</feature>
<dbReference type="GO" id="GO:0005886">
    <property type="term" value="C:plasma membrane"/>
    <property type="evidence" value="ECO:0007669"/>
    <property type="project" value="UniProtKB-SubCell"/>
</dbReference>
<dbReference type="Proteomes" id="UP000326396">
    <property type="component" value="Linkage Group LG2"/>
</dbReference>
<dbReference type="InterPro" id="IPR003591">
    <property type="entry name" value="Leu-rich_rpt_typical-subtyp"/>
</dbReference>
<dbReference type="PROSITE" id="PS51450">
    <property type="entry name" value="LRR"/>
    <property type="match status" value="1"/>
</dbReference>
<evidence type="ECO:0000256" key="7">
    <source>
        <dbReference type="ARBA" id="ARBA00022737"/>
    </source>
</evidence>
<dbReference type="FunFam" id="3.80.10.10:FF:000041">
    <property type="entry name" value="LRR receptor-like serine/threonine-protein kinase ERECTA"/>
    <property type="match status" value="1"/>
</dbReference>
<keyword evidence="10" id="KW-0325">Glycoprotein</keyword>
<evidence type="ECO:0000313" key="13">
    <source>
        <dbReference type="Proteomes" id="UP000326396"/>
    </source>
</evidence>
<dbReference type="GO" id="GO:0006952">
    <property type="term" value="P:defense response"/>
    <property type="evidence" value="ECO:0007669"/>
    <property type="project" value="UniProtKB-ARBA"/>
</dbReference>
<keyword evidence="4" id="KW-0433">Leucine-rich repeat</keyword>
<evidence type="ECO:0000256" key="9">
    <source>
        <dbReference type="ARBA" id="ARBA00023136"/>
    </source>
</evidence>
<dbReference type="PANTHER" id="PTHR48062">
    <property type="entry name" value="RECEPTOR-LIKE PROTEIN 14"/>
    <property type="match status" value="1"/>
</dbReference>